<feature type="domain" description="DUF8212" evidence="3">
    <location>
        <begin position="238"/>
        <end position="266"/>
    </location>
</feature>
<dbReference type="Pfam" id="PF06985">
    <property type="entry name" value="HET"/>
    <property type="match status" value="1"/>
</dbReference>
<keyword evidence="1" id="KW-0812">Transmembrane</keyword>
<keyword evidence="1" id="KW-1133">Transmembrane helix</keyword>
<keyword evidence="1" id="KW-0472">Membrane</keyword>
<name>A0A0B7KHN5_BIOOC</name>
<evidence type="ECO:0000259" key="3">
    <source>
        <dbReference type="Pfam" id="PF26640"/>
    </source>
</evidence>
<protein>
    <submittedName>
        <fullName evidence="4">Uncharacterized protein</fullName>
    </submittedName>
</protein>
<evidence type="ECO:0000313" key="4">
    <source>
        <dbReference type="EMBL" id="CEO57088.1"/>
    </source>
</evidence>
<organism evidence="4">
    <name type="scientific">Bionectria ochroleuca</name>
    <name type="common">Gliocladium roseum</name>
    <dbReference type="NCBI Taxonomy" id="29856"/>
    <lineage>
        <taxon>Eukaryota</taxon>
        <taxon>Fungi</taxon>
        <taxon>Dikarya</taxon>
        <taxon>Ascomycota</taxon>
        <taxon>Pezizomycotina</taxon>
        <taxon>Sordariomycetes</taxon>
        <taxon>Hypocreomycetidae</taxon>
        <taxon>Hypocreales</taxon>
        <taxon>Bionectriaceae</taxon>
        <taxon>Clonostachys</taxon>
    </lineage>
</organism>
<evidence type="ECO:0000259" key="2">
    <source>
        <dbReference type="Pfam" id="PF06985"/>
    </source>
</evidence>
<gene>
    <name evidence="4" type="ORF">BN869_000013146_1</name>
    <name evidence="5" type="ORF">IM811_002089</name>
</gene>
<dbReference type="Proteomes" id="UP000616885">
    <property type="component" value="Unassembled WGS sequence"/>
</dbReference>
<dbReference type="PANTHER" id="PTHR10622:SF12">
    <property type="entry name" value="HET DOMAIN-CONTAINING PROTEIN"/>
    <property type="match status" value="1"/>
</dbReference>
<dbReference type="EMBL" id="CDPU01000086">
    <property type="protein sequence ID" value="CEO57088.1"/>
    <property type="molecule type" value="Genomic_DNA"/>
</dbReference>
<accession>A0A0B7KHN5</accession>
<evidence type="ECO:0000256" key="1">
    <source>
        <dbReference type="SAM" id="Phobius"/>
    </source>
</evidence>
<sequence length="645" mass="74063">MRLIHTRSLKLREFNRSIPPYAILSHTWGTQEVTFQEFRNRSTRKRNRGSRGLAKILATCRQARRQGFEYVWVDSCCIDKRSSTELSEAINSMFKWYQNAHVCYAYLEDVSVGESRPSGWTSGGPPVVSTTTGTIGLGSSRWFTRGWTLQELIAPKKVEFYDTEWNYIGEKHEMASEIRDITGIDTFVIKGSPLEQVCVAKKMSWAAHRETRRKEDIAYCLFGIFGVNMPLVYGEGSKAFLRLQEEILRRSDDQTIFAWRSMGSQKPREVRGLFANSPREFSNFYDGLPSESNMSGEPSIPSTNDHLVRVWDFQTPQQPIAMTNRGVRITGRIQDLRAHLEPHNTVILILNCCFGGDPRRAAGIYLQRQDNDRYARIRPREIAVLEREGRHVREVTLYGLTRTAEIRGHHYDQPWTSSYQIRMELMDSQIFKAENVEITRKRYEDSFYMDKTAIRPRTVFGTYKLQGFLMTDSSGLLRFFCFDPTARHLNLVLKTYTDYRVVLVYRDFNGPNLVLVVLGQRNNQHWMDAVCLTEDDVNEDSSSLLNAMATPASHSSKFKQLLIDDVHGQLQFCFGLKTVEVEGITMSELQIKGPWPASFSKYTLHYYRHPLIGLGIWGAIVLGLWYVGIIGFGDAPPDGAVIHHH</sequence>
<dbReference type="AlphaFoldDB" id="A0A0B7KHN5"/>
<feature type="transmembrane region" description="Helical" evidence="1">
    <location>
        <begin position="611"/>
        <end position="632"/>
    </location>
</feature>
<reference evidence="4" key="1">
    <citation type="submission" date="2015-01" db="EMBL/GenBank/DDBJ databases">
        <authorList>
            <person name="Durling Mikael"/>
        </authorList>
    </citation>
    <scope>NUCLEOTIDE SEQUENCE</scope>
</reference>
<feature type="domain" description="Heterokaryon incompatibility" evidence="2">
    <location>
        <begin position="21"/>
        <end position="151"/>
    </location>
</feature>
<dbReference type="InterPro" id="IPR058525">
    <property type="entry name" value="DUF8212"/>
</dbReference>
<evidence type="ECO:0000313" key="5">
    <source>
        <dbReference type="EMBL" id="KAF9760395.1"/>
    </source>
</evidence>
<dbReference type="Pfam" id="PF26640">
    <property type="entry name" value="DUF8212"/>
    <property type="match status" value="1"/>
</dbReference>
<dbReference type="EMBL" id="JADCTT010000001">
    <property type="protein sequence ID" value="KAF9760395.1"/>
    <property type="molecule type" value="Genomic_DNA"/>
</dbReference>
<reference evidence="5" key="2">
    <citation type="submission" date="2020-10" db="EMBL/GenBank/DDBJ databases">
        <title>High-Quality Genome Resource of Clonostachys rosea strain S41 by Oxford Nanopore Long-Read Sequencing.</title>
        <authorList>
            <person name="Wang H."/>
        </authorList>
    </citation>
    <scope>NUCLEOTIDE SEQUENCE</scope>
    <source>
        <strain evidence="5">S41</strain>
    </source>
</reference>
<dbReference type="InterPro" id="IPR010730">
    <property type="entry name" value="HET"/>
</dbReference>
<dbReference type="PANTHER" id="PTHR10622">
    <property type="entry name" value="HET DOMAIN-CONTAINING PROTEIN"/>
    <property type="match status" value="1"/>
</dbReference>
<proteinExistence type="predicted"/>